<organism evidence="2">
    <name type="scientific">uncultured Chloroflexia bacterium</name>
    <dbReference type="NCBI Taxonomy" id="1672391"/>
    <lineage>
        <taxon>Bacteria</taxon>
        <taxon>Bacillati</taxon>
        <taxon>Chloroflexota</taxon>
        <taxon>Chloroflexia</taxon>
        <taxon>environmental samples</taxon>
    </lineage>
</organism>
<accession>A0A6J4K856</accession>
<dbReference type="EMBL" id="CADCTR010001480">
    <property type="protein sequence ID" value="CAA9298026.1"/>
    <property type="molecule type" value="Genomic_DNA"/>
</dbReference>
<evidence type="ECO:0000313" key="2">
    <source>
        <dbReference type="EMBL" id="CAA9298026.1"/>
    </source>
</evidence>
<gene>
    <name evidence="2" type="ORF">AVDCRST_MAG93-4402</name>
</gene>
<dbReference type="PANTHER" id="PTHR30007:SF0">
    <property type="entry name" value="TRANSPOSASE"/>
    <property type="match status" value="1"/>
</dbReference>
<proteinExistence type="predicted"/>
<evidence type="ECO:0000259" key="1">
    <source>
        <dbReference type="Pfam" id="PF13586"/>
    </source>
</evidence>
<dbReference type="PANTHER" id="PTHR30007">
    <property type="entry name" value="PHP DOMAIN PROTEIN"/>
    <property type="match status" value="1"/>
</dbReference>
<dbReference type="AlphaFoldDB" id="A0A6J4K856"/>
<sequence>MLGPLLGGKVNISDREGGRLLLLTLVGTFVRLTHLFVDGGYKGKWVAWVKETLGWTVDVVQHRYAGIRGIWLPEGQELTPEQVAMFRGYRTFIVLPRRWVVERTLAWICRSRRHSKDYEYLPESSEALIYAAMIRLMLTRLAKYTS</sequence>
<protein>
    <recommendedName>
        <fullName evidence="1">Transposase DDE domain-containing protein</fullName>
    </recommendedName>
</protein>
<dbReference type="Pfam" id="PF13586">
    <property type="entry name" value="DDE_Tnp_1_2"/>
    <property type="match status" value="1"/>
</dbReference>
<reference evidence="2" key="1">
    <citation type="submission" date="2020-02" db="EMBL/GenBank/DDBJ databases">
        <authorList>
            <person name="Meier V. D."/>
        </authorList>
    </citation>
    <scope>NUCLEOTIDE SEQUENCE</scope>
    <source>
        <strain evidence="2">AVDCRST_MAG93</strain>
    </source>
</reference>
<dbReference type="InterPro" id="IPR025668">
    <property type="entry name" value="Tnp_DDE_dom"/>
</dbReference>
<feature type="domain" description="Transposase DDE" evidence="1">
    <location>
        <begin position="89"/>
        <end position="138"/>
    </location>
</feature>
<name>A0A6J4K856_9CHLR</name>